<protein>
    <recommendedName>
        <fullName evidence="2">Transposase</fullName>
    </recommendedName>
</protein>
<proteinExistence type="predicted"/>
<name>T1BJA8_9ZZZZ</name>
<dbReference type="AlphaFoldDB" id="T1BJA8"/>
<gene>
    <name evidence="1" type="ORF">B1A_12425</name>
</gene>
<evidence type="ECO:0008006" key="2">
    <source>
        <dbReference type="Google" id="ProtNLM"/>
    </source>
</evidence>
<reference evidence="1" key="2">
    <citation type="journal article" date="2014" name="ISME J.">
        <title>Microbial stratification in low pH oxic and suboxic macroscopic growths along an acid mine drainage.</title>
        <authorList>
            <person name="Mendez-Garcia C."/>
            <person name="Mesa V."/>
            <person name="Sprenger R.R."/>
            <person name="Richter M."/>
            <person name="Diez M.S."/>
            <person name="Solano J."/>
            <person name="Bargiela R."/>
            <person name="Golyshina O.V."/>
            <person name="Manteca A."/>
            <person name="Ramos J.L."/>
            <person name="Gallego J.R."/>
            <person name="Llorente I."/>
            <person name="Martins Dos Santos V.A."/>
            <person name="Jensen O.N."/>
            <person name="Pelaez A.I."/>
            <person name="Sanchez J."/>
            <person name="Ferrer M."/>
        </authorList>
    </citation>
    <scope>NUCLEOTIDE SEQUENCE</scope>
</reference>
<feature type="non-terminal residue" evidence="1">
    <location>
        <position position="43"/>
    </location>
</feature>
<evidence type="ECO:0000313" key="1">
    <source>
        <dbReference type="EMBL" id="EQD53324.1"/>
    </source>
</evidence>
<comment type="caution">
    <text evidence="1">The sequence shown here is derived from an EMBL/GenBank/DDBJ whole genome shotgun (WGS) entry which is preliminary data.</text>
</comment>
<reference evidence="1" key="1">
    <citation type="submission" date="2013-08" db="EMBL/GenBank/DDBJ databases">
        <authorList>
            <person name="Mendez C."/>
            <person name="Richter M."/>
            <person name="Ferrer M."/>
            <person name="Sanchez J."/>
        </authorList>
    </citation>
    <scope>NUCLEOTIDE SEQUENCE</scope>
</reference>
<sequence>MHIDETGFHVNGKKYWVWVFRSAENDVLIVIVNSRGRDVVKDT</sequence>
<dbReference type="EMBL" id="AUZX01009027">
    <property type="protein sequence ID" value="EQD53324.1"/>
    <property type="molecule type" value="Genomic_DNA"/>
</dbReference>
<organism evidence="1">
    <name type="scientific">mine drainage metagenome</name>
    <dbReference type="NCBI Taxonomy" id="410659"/>
    <lineage>
        <taxon>unclassified sequences</taxon>
        <taxon>metagenomes</taxon>
        <taxon>ecological metagenomes</taxon>
    </lineage>
</organism>
<accession>T1BJA8</accession>